<reference evidence="1" key="1">
    <citation type="submission" date="2023-04" db="EMBL/GenBank/DDBJ databases">
        <title>Ambrosiozyma monospora NBRC 10751.</title>
        <authorList>
            <person name="Ichikawa N."/>
            <person name="Sato H."/>
            <person name="Tonouchi N."/>
        </authorList>
    </citation>
    <scope>NUCLEOTIDE SEQUENCE</scope>
    <source>
        <strain evidence="1">NBRC 10751</strain>
    </source>
</reference>
<evidence type="ECO:0000313" key="1">
    <source>
        <dbReference type="EMBL" id="GME90285.1"/>
    </source>
</evidence>
<dbReference type="EMBL" id="BSXS01007790">
    <property type="protein sequence ID" value="GME90285.1"/>
    <property type="molecule type" value="Genomic_DNA"/>
</dbReference>
<protein>
    <submittedName>
        <fullName evidence="1">Unnamed protein product</fullName>
    </submittedName>
</protein>
<accession>A0ACB5TKM9</accession>
<evidence type="ECO:0000313" key="2">
    <source>
        <dbReference type="Proteomes" id="UP001165064"/>
    </source>
</evidence>
<keyword evidence="2" id="KW-1185">Reference proteome</keyword>
<name>A0ACB5TKM9_AMBMO</name>
<sequence>MIDIFIDSSTVLETIGLTKKYLHFLLKNSQYFVVSGVLCLVCFTHSKYKEYSQNLYKYVHFQRMKLRTENKDRLEFLIGYYIEAELAFRSFDFLNSSSYLKDVASIVQLFNFHLIDDIPYNTHSAKERLVSVLIGKKIDSESCEMSLDELLHLARNLYWSVVVGERHDCIGSGVVTQLRIETHNVRFPESGLTLREPYRIFFDMNTDVFNLPQEYRQLSIFELKVILLNRIERQSVWLKKMDFVSKNSAVSALRDDIISESSEHEAELDKYFQCVTHLVDPAVYQSTEFALEIKAFF</sequence>
<organism evidence="1 2">
    <name type="scientific">Ambrosiozyma monospora</name>
    <name type="common">Yeast</name>
    <name type="synonym">Endomycopsis monosporus</name>
    <dbReference type="NCBI Taxonomy" id="43982"/>
    <lineage>
        <taxon>Eukaryota</taxon>
        <taxon>Fungi</taxon>
        <taxon>Dikarya</taxon>
        <taxon>Ascomycota</taxon>
        <taxon>Saccharomycotina</taxon>
        <taxon>Pichiomycetes</taxon>
        <taxon>Pichiales</taxon>
        <taxon>Pichiaceae</taxon>
        <taxon>Ambrosiozyma</taxon>
    </lineage>
</organism>
<proteinExistence type="predicted"/>
<comment type="caution">
    <text evidence="1">The sequence shown here is derived from an EMBL/GenBank/DDBJ whole genome shotgun (WGS) entry which is preliminary data.</text>
</comment>
<gene>
    <name evidence="1" type="ORF">Amon02_000867400</name>
</gene>
<dbReference type="Proteomes" id="UP001165064">
    <property type="component" value="Unassembled WGS sequence"/>
</dbReference>